<evidence type="ECO:0000313" key="4">
    <source>
        <dbReference type="Proteomes" id="UP001225034"/>
    </source>
</evidence>
<feature type="transmembrane region" description="Helical" evidence="2">
    <location>
        <begin position="42"/>
        <end position="64"/>
    </location>
</feature>
<comment type="caution">
    <text evidence="3">The sequence shown here is derived from an EMBL/GenBank/DDBJ whole genome shotgun (WGS) entry which is preliminary data.</text>
</comment>
<reference evidence="3 4" key="1">
    <citation type="submission" date="2023-07" db="EMBL/GenBank/DDBJ databases">
        <title>Genomic Encyclopedia of Type Strains, Phase IV (KMG-IV): sequencing the most valuable type-strain genomes for metagenomic binning, comparative biology and taxonomic classification.</title>
        <authorList>
            <person name="Goeker M."/>
        </authorList>
    </citation>
    <scope>NUCLEOTIDE SEQUENCE [LARGE SCALE GENOMIC DNA]</scope>
    <source>
        <strain evidence="3 4">DSM 19154</strain>
    </source>
</reference>
<feature type="compositionally biased region" description="Basic and acidic residues" evidence="1">
    <location>
        <begin position="1"/>
        <end position="14"/>
    </location>
</feature>
<dbReference type="Proteomes" id="UP001225034">
    <property type="component" value="Unassembled WGS sequence"/>
</dbReference>
<keyword evidence="2" id="KW-0472">Membrane</keyword>
<keyword evidence="2" id="KW-1133">Transmembrane helix</keyword>
<evidence type="ECO:0000313" key="3">
    <source>
        <dbReference type="EMBL" id="MDQ0205878.1"/>
    </source>
</evidence>
<name>A0ABT9YDF5_9BACI</name>
<dbReference type="EMBL" id="JAUSUA010000001">
    <property type="protein sequence ID" value="MDQ0205878.1"/>
    <property type="molecule type" value="Genomic_DNA"/>
</dbReference>
<sequence length="68" mass="7762">MSLSSAKRETRSESQEVQETSSLPPRGEIQQRRRQRREKAPAFPLAKILLVLFLLLVGIAVFIAPRLF</sequence>
<evidence type="ECO:0000256" key="2">
    <source>
        <dbReference type="SAM" id="Phobius"/>
    </source>
</evidence>
<proteinExistence type="predicted"/>
<gene>
    <name evidence="3" type="ORF">J2S05_000652</name>
</gene>
<accession>A0ABT9YDF5</accession>
<organism evidence="3 4">
    <name type="scientific">Alkalicoccobacillus murimartini</name>
    <dbReference type="NCBI Taxonomy" id="171685"/>
    <lineage>
        <taxon>Bacteria</taxon>
        <taxon>Bacillati</taxon>
        <taxon>Bacillota</taxon>
        <taxon>Bacilli</taxon>
        <taxon>Bacillales</taxon>
        <taxon>Bacillaceae</taxon>
        <taxon>Alkalicoccobacillus</taxon>
    </lineage>
</organism>
<feature type="region of interest" description="Disordered" evidence="1">
    <location>
        <begin position="1"/>
        <end position="39"/>
    </location>
</feature>
<keyword evidence="2" id="KW-0812">Transmembrane</keyword>
<evidence type="ECO:0000256" key="1">
    <source>
        <dbReference type="SAM" id="MobiDB-lite"/>
    </source>
</evidence>
<protein>
    <submittedName>
        <fullName evidence="3">Uncharacterized protein</fullName>
    </submittedName>
</protein>
<keyword evidence="4" id="KW-1185">Reference proteome</keyword>